<evidence type="ECO:0000313" key="3">
    <source>
        <dbReference type="Proteomes" id="UP001606134"/>
    </source>
</evidence>
<evidence type="ECO:0000256" key="1">
    <source>
        <dbReference type="SAM" id="MobiDB-lite"/>
    </source>
</evidence>
<accession>A0ABW7HEC4</accession>
<dbReference type="EMBL" id="JBIGIC010000008">
    <property type="protein sequence ID" value="MFG6488265.1"/>
    <property type="molecule type" value="Genomic_DNA"/>
</dbReference>
<comment type="caution">
    <text evidence="2">The sequence shown here is derived from an EMBL/GenBank/DDBJ whole genome shotgun (WGS) entry which is preliminary data.</text>
</comment>
<protein>
    <submittedName>
        <fullName evidence="2">Uncharacterized protein</fullName>
    </submittedName>
</protein>
<reference evidence="2 3" key="1">
    <citation type="submission" date="2024-08" db="EMBL/GenBank/DDBJ databases">
        <authorList>
            <person name="Lu H."/>
        </authorList>
    </citation>
    <scope>NUCLEOTIDE SEQUENCE [LARGE SCALE GENOMIC DNA]</scope>
    <source>
        <strain evidence="2 3">BYS78W</strain>
    </source>
</reference>
<name>A0ABW7HEC4_9BURK</name>
<keyword evidence="3" id="KW-1185">Reference proteome</keyword>
<feature type="region of interest" description="Disordered" evidence="1">
    <location>
        <begin position="72"/>
        <end position="101"/>
    </location>
</feature>
<dbReference type="Proteomes" id="UP001606134">
    <property type="component" value="Unassembled WGS sequence"/>
</dbReference>
<evidence type="ECO:0000313" key="2">
    <source>
        <dbReference type="EMBL" id="MFG6488265.1"/>
    </source>
</evidence>
<sequence length="101" mass="10873">MAGPQQPFSSSKAVLHLAELSTLVAVLRPVYAIGYIATLQKELGLDKAFPVPKFPPGGGKVAYKEQRAEVERGMRDARAGAKPSLLVLDETKGQEHETSRA</sequence>
<organism evidence="2 3">
    <name type="scientific">Pelomonas candidula</name>
    <dbReference type="NCBI Taxonomy" id="3299025"/>
    <lineage>
        <taxon>Bacteria</taxon>
        <taxon>Pseudomonadati</taxon>
        <taxon>Pseudomonadota</taxon>
        <taxon>Betaproteobacteria</taxon>
        <taxon>Burkholderiales</taxon>
        <taxon>Sphaerotilaceae</taxon>
        <taxon>Roseateles</taxon>
    </lineage>
</organism>
<dbReference type="RefSeq" id="WP_394412816.1">
    <property type="nucleotide sequence ID" value="NZ_JBIGIC010000008.1"/>
</dbReference>
<gene>
    <name evidence="2" type="ORF">ACG04R_16380</name>
</gene>
<proteinExistence type="predicted"/>
<feature type="compositionally biased region" description="Basic and acidic residues" evidence="1">
    <location>
        <begin position="89"/>
        <end position="101"/>
    </location>
</feature>